<name>A0ACC1JBX3_9FUNG</name>
<proteinExistence type="predicted"/>
<gene>
    <name evidence="1" type="ORF">FBU59_002216</name>
</gene>
<feature type="non-terminal residue" evidence="1">
    <location>
        <position position="494"/>
    </location>
</feature>
<evidence type="ECO:0000313" key="2">
    <source>
        <dbReference type="Proteomes" id="UP001150603"/>
    </source>
</evidence>
<sequence length="494" mass="55710">MSQVLEDDDLSRLSEAANMDAEDIVNILVKRFERRPHGQPYTNIGSRVLIALNPFEAQEASSDDSAMRYADDYRDMSPERPELPPHVFKTAEQAYLHMRQTGLNQSLIFIGESGSGTTEQRRLAFRFFSLLRSHSKKDVKLFARLQQADQVLEAFSSARTMAHGNASRVGMYSELQFDQRGRAVGAKTLPYLLEKARVTDVPADERNFHVLYYLANGASSEERSSFGIPQEIVGFEYLSRGVGSNQRAAHVGDIEQFNDLCSAMKHVGLHKRYQRHVFAVLGAVLCLGNLMFVYESQNGFDSAVVRNTDLLQQVSKVLGVDPVSLETALTNKTQSVANESCTVYLDAVGAAQRRDELARALYSLLFNWIAEFINSRFCRDDNERESFIGMVDFPGWHTQRRNGYEQLCTNYANERLQHFMFHQVFEVGDDEYKAEGIAASIPSVEFPDRSVCLDLFMKPRTGLFSIMDRQAAELMGKKPTKKHKRQGSTSSATA</sequence>
<dbReference type="EMBL" id="JANBPW010001178">
    <property type="protein sequence ID" value="KAJ1945758.1"/>
    <property type="molecule type" value="Genomic_DNA"/>
</dbReference>
<comment type="caution">
    <text evidence="1">The sequence shown here is derived from an EMBL/GenBank/DDBJ whole genome shotgun (WGS) entry which is preliminary data.</text>
</comment>
<protein>
    <submittedName>
        <fullName evidence="1">Uncharacterized protein</fullName>
    </submittedName>
</protein>
<dbReference type="Proteomes" id="UP001150603">
    <property type="component" value="Unassembled WGS sequence"/>
</dbReference>
<evidence type="ECO:0000313" key="1">
    <source>
        <dbReference type="EMBL" id="KAJ1945758.1"/>
    </source>
</evidence>
<organism evidence="1 2">
    <name type="scientific">Linderina macrospora</name>
    <dbReference type="NCBI Taxonomy" id="4868"/>
    <lineage>
        <taxon>Eukaryota</taxon>
        <taxon>Fungi</taxon>
        <taxon>Fungi incertae sedis</taxon>
        <taxon>Zoopagomycota</taxon>
        <taxon>Kickxellomycotina</taxon>
        <taxon>Kickxellomycetes</taxon>
        <taxon>Kickxellales</taxon>
        <taxon>Kickxellaceae</taxon>
        <taxon>Linderina</taxon>
    </lineage>
</organism>
<keyword evidence="2" id="KW-1185">Reference proteome</keyword>
<reference evidence="1" key="1">
    <citation type="submission" date="2022-07" db="EMBL/GenBank/DDBJ databases">
        <title>Phylogenomic reconstructions and comparative analyses of Kickxellomycotina fungi.</title>
        <authorList>
            <person name="Reynolds N.K."/>
            <person name="Stajich J.E."/>
            <person name="Barry K."/>
            <person name="Grigoriev I.V."/>
            <person name="Crous P."/>
            <person name="Smith M.E."/>
        </authorList>
    </citation>
    <scope>NUCLEOTIDE SEQUENCE</scope>
    <source>
        <strain evidence="1">NRRL 5244</strain>
    </source>
</reference>
<accession>A0ACC1JBX3</accession>